<evidence type="ECO:0000313" key="11">
    <source>
        <dbReference type="EMBL" id="GAA1949926.1"/>
    </source>
</evidence>
<keyword evidence="2" id="KW-0285">Flavoprotein</keyword>
<evidence type="ECO:0000256" key="4">
    <source>
        <dbReference type="ARBA" id="ARBA00022723"/>
    </source>
</evidence>
<evidence type="ECO:0000256" key="9">
    <source>
        <dbReference type="SAM" id="Phobius"/>
    </source>
</evidence>
<evidence type="ECO:0000256" key="2">
    <source>
        <dbReference type="ARBA" id="ARBA00022630"/>
    </source>
</evidence>
<dbReference type="InterPro" id="IPR001433">
    <property type="entry name" value="OxRdtase_FAD/NAD-bd"/>
</dbReference>
<dbReference type="PANTHER" id="PTHR47354:SF8">
    <property type="entry name" value="1,2-PHENYLACETYL-COA EPOXIDASE, SUBUNIT E"/>
    <property type="match status" value="1"/>
</dbReference>
<feature type="transmembrane region" description="Helical" evidence="9">
    <location>
        <begin position="134"/>
        <end position="154"/>
    </location>
</feature>
<keyword evidence="3" id="KW-0001">2Fe-2S</keyword>
<comment type="cofactor">
    <cofactor evidence="1">
        <name>FAD</name>
        <dbReference type="ChEBI" id="CHEBI:57692"/>
    </cofactor>
</comment>
<keyword evidence="4" id="KW-0479">Metal-binding</keyword>
<dbReference type="RefSeq" id="WP_344415588.1">
    <property type="nucleotide sequence ID" value="NZ_BAAANN010000006.1"/>
</dbReference>
<keyword evidence="6" id="KW-0560">Oxidoreductase</keyword>
<dbReference type="InterPro" id="IPR050415">
    <property type="entry name" value="MRET"/>
</dbReference>
<feature type="transmembrane region" description="Helical" evidence="9">
    <location>
        <begin position="21"/>
        <end position="48"/>
    </location>
</feature>
<dbReference type="PANTHER" id="PTHR47354">
    <property type="entry name" value="NADH OXIDOREDUCTASE HCR"/>
    <property type="match status" value="1"/>
</dbReference>
<evidence type="ECO:0000256" key="7">
    <source>
        <dbReference type="ARBA" id="ARBA00023004"/>
    </source>
</evidence>
<reference evidence="12" key="1">
    <citation type="journal article" date="2019" name="Int. J. Syst. Evol. Microbiol.">
        <title>The Global Catalogue of Microorganisms (GCM) 10K type strain sequencing project: providing services to taxonomists for standard genome sequencing and annotation.</title>
        <authorList>
            <consortium name="The Broad Institute Genomics Platform"/>
            <consortium name="The Broad Institute Genome Sequencing Center for Infectious Disease"/>
            <person name="Wu L."/>
            <person name="Ma J."/>
        </authorList>
    </citation>
    <scope>NUCLEOTIDE SEQUENCE [LARGE SCALE GENOMIC DNA]</scope>
    <source>
        <strain evidence="12">JCM 14545</strain>
    </source>
</reference>
<evidence type="ECO:0000256" key="1">
    <source>
        <dbReference type="ARBA" id="ARBA00001974"/>
    </source>
</evidence>
<organism evidence="11 12">
    <name type="scientific">Amycolatopsis minnesotensis</name>
    <dbReference type="NCBI Taxonomy" id="337894"/>
    <lineage>
        <taxon>Bacteria</taxon>
        <taxon>Bacillati</taxon>
        <taxon>Actinomycetota</taxon>
        <taxon>Actinomycetes</taxon>
        <taxon>Pseudonocardiales</taxon>
        <taxon>Pseudonocardiaceae</taxon>
        <taxon>Amycolatopsis</taxon>
    </lineage>
</organism>
<dbReference type="Pfam" id="PF00175">
    <property type="entry name" value="NAD_binding_1"/>
    <property type="match status" value="1"/>
</dbReference>
<feature type="transmembrane region" description="Helical" evidence="9">
    <location>
        <begin position="95"/>
        <end position="114"/>
    </location>
</feature>
<feature type="transmembrane region" description="Helical" evidence="9">
    <location>
        <begin position="166"/>
        <end position="186"/>
    </location>
</feature>
<dbReference type="EMBL" id="BAAANN010000006">
    <property type="protein sequence ID" value="GAA1949926.1"/>
    <property type="molecule type" value="Genomic_DNA"/>
</dbReference>
<evidence type="ECO:0000256" key="3">
    <source>
        <dbReference type="ARBA" id="ARBA00022714"/>
    </source>
</evidence>
<proteinExistence type="predicted"/>
<gene>
    <name evidence="11" type="ORF">GCM10009754_18180</name>
</gene>
<dbReference type="Gene3D" id="3.40.50.80">
    <property type="entry name" value="Nucleotide-binding domain of ferredoxin-NADP reductase (FNR) module"/>
    <property type="match status" value="1"/>
</dbReference>
<evidence type="ECO:0000259" key="10">
    <source>
        <dbReference type="PROSITE" id="PS51384"/>
    </source>
</evidence>
<dbReference type="InterPro" id="IPR039261">
    <property type="entry name" value="FNR_nucleotide-bd"/>
</dbReference>
<sequence length="518" mass="56917">MSVVDTRRQARDRALSATGPRASLAPVSVSAVTVFGAGFALWSCALLLALAGVLPFWVTVPAQSLATIAMIVVAHHSIHHTSGRLTWVNELLGRLATPFFAVCGSFPLFRFVHLEQHRVLAAGEVPATWRPDVPWWRLLLRWLAIDLAYLVRYLPRRSGRPRAEIAETAVFTLVWLGTLATVVAAGHGPEVVLLYLLPQRLGAVAFGWYVFRGPRHEPARPHRFPAAVYRDRFRKHHRKPAIPCHRRATAPAAPATTGRFRELAVSEVRRIAAGATSIRMAVPPDLRAEFRQGPAAQVIVRPVAGGRHRTYVPCPSEPGTLTIAVREADDGPVFADLRPGDRLSVRAGTGRFALTTDPGAAKHYVAVAGGSGIAPVLPVLTAVLAEEPQSRFTLLYVNRSGASTMFAEELTSLAAGTDGRLRILHYRTDERDPDLHRARAPKRADVVAEALAVSYEEYHRGRLTETRLRTLLEARLHPVTVDEWFVCAPHGLTELARSVLEEHLVEPGAVHYERFQPG</sequence>
<evidence type="ECO:0000256" key="6">
    <source>
        <dbReference type="ARBA" id="ARBA00023002"/>
    </source>
</evidence>
<comment type="caution">
    <text evidence="11">The sequence shown here is derived from an EMBL/GenBank/DDBJ whole genome shotgun (WGS) entry which is preliminary data.</text>
</comment>
<feature type="transmembrane region" description="Helical" evidence="9">
    <location>
        <begin position="54"/>
        <end position="74"/>
    </location>
</feature>
<dbReference type="Proteomes" id="UP001501116">
    <property type="component" value="Unassembled WGS sequence"/>
</dbReference>
<dbReference type="SUPFAM" id="SSF63380">
    <property type="entry name" value="Riboflavin synthase domain-like"/>
    <property type="match status" value="1"/>
</dbReference>
<keyword evidence="9" id="KW-0472">Membrane</keyword>
<keyword evidence="8" id="KW-0411">Iron-sulfur</keyword>
<evidence type="ECO:0000256" key="5">
    <source>
        <dbReference type="ARBA" id="ARBA00022827"/>
    </source>
</evidence>
<dbReference type="SUPFAM" id="SSF52343">
    <property type="entry name" value="Ferredoxin reductase-like, C-terminal NADP-linked domain"/>
    <property type="match status" value="1"/>
</dbReference>
<keyword evidence="9" id="KW-0812">Transmembrane</keyword>
<accession>A0ABP5BSJ7</accession>
<keyword evidence="9" id="KW-1133">Transmembrane helix</keyword>
<dbReference type="InterPro" id="IPR017938">
    <property type="entry name" value="Riboflavin_synthase-like_b-brl"/>
</dbReference>
<keyword evidence="7" id="KW-0408">Iron</keyword>
<evidence type="ECO:0000256" key="8">
    <source>
        <dbReference type="ARBA" id="ARBA00023014"/>
    </source>
</evidence>
<dbReference type="PROSITE" id="PS51384">
    <property type="entry name" value="FAD_FR"/>
    <property type="match status" value="1"/>
</dbReference>
<keyword evidence="12" id="KW-1185">Reference proteome</keyword>
<name>A0ABP5BSJ7_9PSEU</name>
<keyword evidence="5" id="KW-0274">FAD</keyword>
<evidence type="ECO:0000313" key="12">
    <source>
        <dbReference type="Proteomes" id="UP001501116"/>
    </source>
</evidence>
<feature type="domain" description="FAD-binding FR-type" evidence="10">
    <location>
        <begin position="258"/>
        <end position="355"/>
    </location>
</feature>
<dbReference type="InterPro" id="IPR017927">
    <property type="entry name" value="FAD-bd_FR_type"/>
</dbReference>
<protein>
    <submittedName>
        <fullName evidence="11">Fatty acid desaturase</fullName>
    </submittedName>
</protein>